<feature type="transmembrane region" description="Helical" evidence="1">
    <location>
        <begin position="56"/>
        <end position="77"/>
    </location>
</feature>
<name>A0A162QFL2_MUCCL</name>
<dbReference type="Pfam" id="PF04892">
    <property type="entry name" value="VanZ"/>
    <property type="match status" value="1"/>
</dbReference>
<keyword evidence="1" id="KW-1133">Transmembrane helix</keyword>
<gene>
    <name evidence="3" type="ORF">MUCCIDRAFT_165497</name>
</gene>
<organism evidence="3 4">
    <name type="scientific">Mucor lusitanicus CBS 277.49</name>
    <dbReference type="NCBI Taxonomy" id="747725"/>
    <lineage>
        <taxon>Eukaryota</taxon>
        <taxon>Fungi</taxon>
        <taxon>Fungi incertae sedis</taxon>
        <taxon>Mucoromycota</taxon>
        <taxon>Mucoromycotina</taxon>
        <taxon>Mucoromycetes</taxon>
        <taxon>Mucorales</taxon>
        <taxon>Mucorineae</taxon>
        <taxon>Mucoraceae</taxon>
        <taxon>Mucor</taxon>
    </lineage>
</organism>
<comment type="caution">
    <text evidence="3">The sequence shown here is derived from an EMBL/GenBank/DDBJ whole genome shotgun (WGS) entry which is preliminary data.</text>
</comment>
<evidence type="ECO:0000313" key="4">
    <source>
        <dbReference type="Proteomes" id="UP000077051"/>
    </source>
</evidence>
<protein>
    <recommendedName>
        <fullName evidence="2">VanZ-like domain-containing protein</fullName>
    </recommendedName>
</protein>
<evidence type="ECO:0000259" key="2">
    <source>
        <dbReference type="Pfam" id="PF04892"/>
    </source>
</evidence>
<proteinExistence type="predicted"/>
<sequence length="122" mass="13984">METIRQTRISMFLYFLWNLSVKRNLILATSILLVLAVGSEFIQGLLPYRSFDGYDILANLVGGTTGIAISSLIDCLIDRRRENKRRFGGKREAEYQSALMEFTDEDDEDEEYGNSYKLASRV</sequence>
<keyword evidence="4" id="KW-1185">Reference proteome</keyword>
<dbReference type="AlphaFoldDB" id="A0A162QFL2"/>
<dbReference type="PANTHER" id="PTHR28008">
    <property type="entry name" value="DOMAIN PROTEIN, PUTATIVE (AFU_ORTHOLOGUE AFUA_3G10980)-RELATED"/>
    <property type="match status" value="1"/>
</dbReference>
<dbReference type="EMBL" id="AMYB01000006">
    <property type="protein sequence ID" value="OAD01630.1"/>
    <property type="molecule type" value="Genomic_DNA"/>
</dbReference>
<dbReference type="OrthoDB" id="63581at2759"/>
<dbReference type="PANTHER" id="PTHR28008:SF1">
    <property type="entry name" value="DOMAIN PROTEIN, PUTATIVE (AFU_ORTHOLOGUE AFUA_3G10980)-RELATED"/>
    <property type="match status" value="1"/>
</dbReference>
<dbReference type="Proteomes" id="UP000077051">
    <property type="component" value="Unassembled WGS sequence"/>
</dbReference>
<feature type="transmembrane region" description="Helical" evidence="1">
    <location>
        <begin position="12"/>
        <end position="36"/>
    </location>
</feature>
<keyword evidence="1" id="KW-0812">Transmembrane</keyword>
<dbReference type="InterPro" id="IPR006976">
    <property type="entry name" value="VanZ-like"/>
</dbReference>
<keyword evidence="1" id="KW-0472">Membrane</keyword>
<evidence type="ECO:0000313" key="3">
    <source>
        <dbReference type="EMBL" id="OAD01630.1"/>
    </source>
</evidence>
<reference evidence="3 4" key="1">
    <citation type="submission" date="2015-06" db="EMBL/GenBank/DDBJ databases">
        <title>Expansion of signal transduction pathways in fungi by whole-genome duplication.</title>
        <authorList>
            <consortium name="DOE Joint Genome Institute"/>
            <person name="Corrochano L.M."/>
            <person name="Kuo A."/>
            <person name="Marcet-Houben M."/>
            <person name="Polaino S."/>
            <person name="Salamov A."/>
            <person name="Villalobos J.M."/>
            <person name="Alvarez M.I."/>
            <person name="Avalos J."/>
            <person name="Benito E.P."/>
            <person name="Benoit I."/>
            <person name="Burger G."/>
            <person name="Camino L.P."/>
            <person name="Canovas D."/>
            <person name="Cerda-Olmedo E."/>
            <person name="Cheng J.-F."/>
            <person name="Dominguez A."/>
            <person name="Elias M."/>
            <person name="Eslava A.P."/>
            <person name="Glaser F."/>
            <person name="Grimwood J."/>
            <person name="Gutierrez G."/>
            <person name="Heitman J."/>
            <person name="Henrissat B."/>
            <person name="Iturriaga E.A."/>
            <person name="Lang B.F."/>
            <person name="Lavin J.L."/>
            <person name="Lee S."/>
            <person name="Li W."/>
            <person name="Lindquist E."/>
            <person name="Lopez-Garcia S."/>
            <person name="Luque E.M."/>
            <person name="Marcos A.T."/>
            <person name="Martin J."/>
            <person name="Mccluskey K."/>
            <person name="Medina H.R."/>
            <person name="Miralles-Duran A."/>
            <person name="Miyazaki A."/>
            <person name="Munoz-Torres E."/>
            <person name="Oguiza J.A."/>
            <person name="Ohm R."/>
            <person name="Olmedo M."/>
            <person name="Orejas M."/>
            <person name="Ortiz-Castellanos L."/>
            <person name="Pisabarro A.G."/>
            <person name="Rodriguez-Romero J."/>
            <person name="Ruiz-Herrera J."/>
            <person name="Ruiz-Vazquez R."/>
            <person name="Sanz C."/>
            <person name="Schackwitz W."/>
            <person name="Schmutz J."/>
            <person name="Shahriari M."/>
            <person name="Shelest E."/>
            <person name="Silva-Franco F."/>
            <person name="Soanes D."/>
            <person name="Syed K."/>
            <person name="Tagua V.G."/>
            <person name="Talbot N.J."/>
            <person name="Thon M."/>
            <person name="De Vries R.P."/>
            <person name="Wiebenga A."/>
            <person name="Yadav J.S."/>
            <person name="Braun E.L."/>
            <person name="Baker S."/>
            <person name="Garre V."/>
            <person name="Horwitz B."/>
            <person name="Torres-Martinez S."/>
            <person name="Idnurm A."/>
            <person name="Herrera-Estrella A."/>
            <person name="Gabaldon T."/>
            <person name="Grigoriev I.V."/>
        </authorList>
    </citation>
    <scope>NUCLEOTIDE SEQUENCE [LARGE SCALE GENOMIC DNA]</scope>
    <source>
        <strain evidence="3 4">CBS 277.49</strain>
    </source>
</reference>
<accession>A0A162QFL2</accession>
<feature type="domain" description="VanZ-like" evidence="2">
    <location>
        <begin position="11"/>
        <end position="73"/>
    </location>
</feature>
<evidence type="ECO:0000256" key="1">
    <source>
        <dbReference type="SAM" id="Phobius"/>
    </source>
</evidence>
<dbReference type="VEuPathDB" id="FungiDB:MUCCIDRAFT_165497"/>